<dbReference type="InterPro" id="IPR014710">
    <property type="entry name" value="RmlC-like_jellyroll"/>
</dbReference>
<reference evidence="3 4" key="1">
    <citation type="submission" date="2021-04" db="EMBL/GenBank/DDBJ databases">
        <title>Magnetospirillum sulfuroxidans sp. nov., a facultative chemolithoautotrophic sulfur-oxidizing alphaproteobacterium isolated from freshwater sediment and proposals for Paramagetospirillum gen. nov., and Magnetospirillaceae fam. nov.</title>
        <authorList>
            <person name="Koziaeva V."/>
            <person name="Geelhoed J.S."/>
            <person name="Sorokin D.Y."/>
            <person name="Grouzdev D.S."/>
        </authorList>
    </citation>
    <scope>NUCLEOTIDE SEQUENCE [LARGE SCALE GENOMIC DNA]</scope>
    <source>
        <strain evidence="3 4">J10</strain>
    </source>
</reference>
<feature type="domain" description="Cyclic nucleotide-binding" evidence="2">
    <location>
        <begin position="16"/>
        <end position="117"/>
    </location>
</feature>
<gene>
    <name evidence="3" type="ORF">KEC16_00765</name>
</gene>
<evidence type="ECO:0000259" key="2">
    <source>
        <dbReference type="PROSITE" id="PS50042"/>
    </source>
</evidence>
<dbReference type="RefSeq" id="WP_211545752.1">
    <property type="nucleotide sequence ID" value="NZ_JAGTUF010000001.1"/>
</dbReference>
<comment type="caution">
    <text evidence="3">The sequence shown here is derived from an EMBL/GenBank/DDBJ whole genome shotgun (WGS) entry which is preliminary data.</text>
</comment>
<proteinExistence type="predicted"/>
<dbReference type="SMART" id="SM00100">
    <property type="entry name" value="cNMP"/>
    <property type="match status" value="1"/>
</dbReference>
<keyword evidence="4" id="KW-1185">Reference proteome</keyword>
<protein>
    <submittedName>
        <fullName evidence="3">Cyclic nucleotide-binding domain-containing protein</fullName>
    </submittedName>
</protein>
<evidence type="ECO:0000313" key="3">
    <source>
        <dbReference type="EMBL" id="MBR9970242.1"/>
    </source>
</evidence>
<evidence type="ECO:0000313" key="4">
    <source>
        <dbReference type="Proteomes" id="UP000680714"/>
    </source>
</evidence>
<evidence type="ECO:0000256" key="1">
    <source>
        <dbReference type="SAM" id="MobiDB-lite"/>
    </source>
</evidence>
<dbReference type="EMBL" id="JAGTUF010000001">
    <property type="protein sequence ID" value="MBR9970242.1"/>
    <property type="molecule type" value="Genomic_DNA"/>
</dbReference>
<dbReference type="InterPro" id="IPR000595">
    <property type="entry name" value="cNMP-bd_dom"/>
</dbReference>
<dbReference type="CDD" id="cd00038">
    <property type="entry name" value="CAP_ED"/>
    <property type="match status" value="1"/>
</dbReference>
<dbReference type="PROSITE" id="PS50042">
    <property type="entry name" value="CNMP_BINDING_3"/>
    <property type="match status" value="1"/>
</dbReference>
<dbReference type="Proteomes" id="UP000680714">
    <property type="component" value="Unassembled WGS sequence"/>
</dbReference>
<dbReference type="Pfam" id="PF00027">
    <property type="entry name" value="cNMP_binding"/>
    <property type="match status" value="1"/>
</dbReference>
<dbReference type="InterPro" id="IPR018490">
    <property type="entry name" value="cNMP-bd_dom_sf"/>
</dbReference>
<dbReference type="SUPFAM" id="SSF51206">
    <property type="entry name" value="cAMP-binding domain-like"/>
    <property type="match status" value="1"/>
</dbReference>
<dbReference type="Gene3D" id="2.60.120.10">
    <property type="entry name" value="Jelly Rolls"/>
    <property type="match status" value="1"/>
</dbReference>
<organism evidence="3 4">
    <name type="scientific">Magnetospirillum sulfuroxidans</name>
    <dbReference type="NCBI Taxonomy" id="611300"/>
    <lineage>
        <taxon>Bacteria</taxon>
        <taxon>Pseudomonadati</taxon>
        <taxon>Pseudomonadota</taxon>
        <taxon>Alphaproteobacteria</taxon>
        <taxon>Rhodospirillales</taxon>
        <taxon>Rhodospirillaceae</taxon>
        <taxon>Magnetospirillum</taxon>
    </lineage>
</organism>
<name>A0ABS5I7X1_9PROT</name>
<feature type="compositionally biased region" description="Basic and acidic residues" evidence="1">
    <location>
        <begin position="178"/>
        <end position="197"/>
    </location>
</feature>
<feature type="region of interest" description="Disordered" evidence="1">
    <location>
        <begin position="157"/>
        <end position="197"/>
    </location>
</feature>
<sequence>MVKPDTLGPIIDEHPFFRGIDAALRDLLTGCAANERFETGDMLFRQGDEAAKFFLIRAGTVAIEIDQPAQPPIIVETIGEGEIAGWSWMIAPYRMTFDARAVTLVRALSFDAKCLRRKMEADPVLGYEVLRRFLPVMAHRLAAARLQMLDLYGPRGAAKAAKPIKTEKAQTKSKGRNRAADARLDQAKGKKKKDGGS</sequence>
<accession>A0ABS5I7X1</accession>